<organism evidence="2 3">
    <name type="scientific">Agrobacterium arsenijevicii</name>
    <dbReference type="NCBI Taxonomy" id="1585697"/>
    <lineage>
        <taxon>Bacteria</taxon>
        <taxon>Pseudomonadati</taxon>
        <taxon>Pseudomonadota</taxon>
        <taxon>Alphaproteobacteria</taxon>
        <taxon>Hyphomicrobiales</taxon>
        <taxon>Rhizobiaceae</taxon>
        <taxon>Rhizobium/Agrobacterium group</taxon>
        <taxon>Agrobacterium</taxon>
    </lineage>
</organism>
<name>A0ABR5CZP5_9HYPH</name>
<dbReference type="InterPro" id="IPR014571">
    <property type="entry name" value="UCP032620"/>
</dbReference>
<proteinExistence type="predicted"/>
<dbReference type="EMBL" id="JWIT01000039">
    <property type="protein sequence ID" value="KJF70303.1"/>
    <property type="molecule type" value="Genomic_DNA"/>
</dbReference>
<sequence length="298" mass="33146">MSKAPDLFHEINNAVLDLQSASYQTFQRPIKALGRLLQHEDLQSINAGLTGGLDIETYLADHDYHSGMGGDGLEWPDDPEQTLGLMLLLVLKFADNPDFMIHFGHNFTSSPKFNAALAVMTGQVVIPFVRDYKTFVLSRGKKKPQLIVPNSNKIFIVHGHDEGALQSLARFLEKLNLQVIILREQPNQGRTIIEKYEQSAEEVGFAVVLMTPDDMGAAISSDGQNQRARQNVIFELGYFAGKLGRGRVCLLRKGNVEIPSDLFGVVYTDMDPAEGWKSALVKELKAAGIQFDANRMWN</sequence>
<feature type="domain" description="CD-NTase-associated protein 12/Pycsar effector protein TIR" evidence="1">
    <location>
        <begin position="153"/>
        <end position="271"/>
    </location>
</feature>
<evidence type="ECO:0000259" key="1">
    <source>
        <dbReference type="Pfam" id="PF10137"/>
    </source>
</evidence>
<dbReference type="InterPro" id="IPR019302">
    <property type="entry name" value="CAP12/PCTIR_TIR_dom"/>
</dbReference>
<dbReference type="Pfam" id="PF10137">
    <property type="entry name" value="CAP12-PCTIR_TIR"/>
    <property type="match status" value="1"/>
</dbReference>
<reference evidence="2 3" key="1">
    <citation type="submission" date="2014-12" db="EMBL/GenBank/DDBJ databases">
        <authorList>
            <person name="Kuzmanovic N."/>
            <person name="Pulawska J."/>
            <person name="Obradovic A."/>
        </authorList>
    </citation>
    <scope>NUCLEOTIDE SEQUENCE [LARGE SCALE GENOMIC DNA]</scope>
    <source>
        <strain evidence="2 3">KFB 330</strain>
    </source>
</reference>
<gene>
    <name evidence="2" type="ORF">RP75_27170</name>
</gene>
<accession>A0ABR5CZP5</accession>
<dbReference type="RefSeq" id="WP_045024302.1">
    <property type="nucleotide sequence ID" value="NZ_CP166106.1"/>
</dbReference>
<keyword evidence="3" id="KW-1185">Reference proteome</keyword>
<comment type="caution">
    <text evidence="2">The sequence shown here is derived from an EMBL/GenBank/DDBJ whole genome shotgun (WGS) entry which is preliminary data.</text>
</comment>
<protein>
    <recommendedName>
        <fullName evidence="1">CD-NTase-associated protein 12/Pycsar effector protein TIR domain-containing protein</fullName>
    </recommendedName>
</protein>
<evidence type="ECO:0000313" key="3">
    <source>
        <dbReference type="Proteomes" id="UP000032564"/>
    </source>
</evidence>
<dbReference type="PIRSF" id="PIRSF032620">
    <property type="entry name" value="UCP032620"/>
    <property type="match status" value="1"/>
</dbReference>
<dbReference type="Proteomes" id="UP000032564">
    <property type="component" value="Unassembled WGS sequence"/>
</dbReference>
<evidence type="ECO:0000313" key="2">
    <source>
        <dbReference type="EMBL" id="KJF70303.1"/>
    </source>
</evidence>